<evidence type="ECO:0000259" key="6">
    <source>
        <dbReference type="PROSITE" id="PS50089"/>
    </source>
</evidence>
<sequence>MPALFQWPALASMDEDVPNHNQISIAVLFALYRQTQQLHSQLQEVQTLGKGLGYNSTWLDIQCAICDDQYDDPHVLSCGHCFCRSCIRHWLRVKAQCPLCRECIDSEPVPTLAHSRMSSLSRSLASLEVSPAAESLLSLLDQVFATVHDFDDLPEQVNLAVLAQPSVQSFFQISQGPLGSTFFSNQWLETEDSRYTPPAVCRQCSAIIPEIKCSDCHAAEPTPLFLQDCYLGQPGSISDQRRSMAPSPDASPKDADELPHDLFAEFDRSMQVGTMERVGTMRRVASLLKLGLPLSHPLIANARVLSDEYLRTADAASQQPSYSGYSASGQNHPEEDPRVARDENETEAGHAALQSTFDACYSLNWDIDSVWDGFSQNDSEGSSSVVDRECFDWEEEDDSC</sequence>
<dbReference type="PANTHER" id="PTHR23041">
    <property type="entry name" value="RING FINGER DOMAIN-CONTAINING"/>
    <property type="match status" value="1"/>
</dbReference>
<evidence type="ECO:0000256" key="3">
    <source>
        <dbReference type="ARBA" id="ARBA00022833"/>
    </source>
</evidence>
<keyword evidence="3" id="KW-0862">Zinc</keyword>
<evidence type="ECO:0000256" key="2">
    <source>
        <dbReference type="ARBA" id="ARBA00022771"/>
    </source>
</evidence>
<dbReference type="OrthoDB" id="6105938at2759"/>
<evidence type="ECO:0000313" key="7">
    <source>
        <dbReference type="EMBL" id="KAJ1977077.1"/>
    </source>
</evidence>
<dbReference type="SUPFAM" id="SSF57850">
    <property type="entry name" value="RING/U-box"/>
    <property type="match status" value="1"/>
</dbReference>
<dbReference type="Pfam" id="PF13923">
    <property type="entry name" value="zf-C3HC4_2"/>
    <property type="match status" value="1"/>
</dbReference>
<keyword evidence="1" id="KW-0479">Metal-binding</keyword>
<dbReference type="GO" id="GO:0008270">
    <property type="term" value="F:zinc ion binding"/>
    <property type="evidence" value="ECO:0007669"/>
    <property type="project" value="UniProtKB-KW"/>
</dbReference>
<organism evidence="7 8">
    <name type="scientific">Dimargaris verticillata</name>
    <dbReference type="NCBI Taxonomy" id="2761393"/>
    <lineage>
        <taxon>Eukaryota</taxon>
        <taxon>Fungi</taxon>
        <taxon>Fungi incertae sedis</taxon>
        <taxon>Zoopagomycota</taxon>
        <taxon>Kickxellomycotina</taxon>
        <taxon>Dimargaritomycetes</taxon>
        <taxon>Dimargaritales</taxon>
        <taxon>Dimargaritaceae</taxon>
        <taxon>Dimargaris</taxon>
    </lineage>
</organism>
<dbReference type="Proteomes" id="UP001151582">
    <property type="component" value="Unassembled WGS sequence"/>
</dbReference>
<feature type="region of interest" description="Disordered" evidence="5">
    <location>
        <begin position="376"/>
        <end position="400"/>
    </location>
</feature>
<keyword evidence="2 4" id="KW-0863">Zinc-finger</keyword>
<dbReference type="EMBL" id="JANBQB010000375">
    <property type="protein sequence ID" value="KAJ1977077.1"/>
    <property type="molecule type" value="Genomic_DNA"/>
</dbReference>
<feature type="region of interest" description="Disordered" evidence="5">
    <location>
        <begin position="316"/>
        <end position="348"/>
    </location>
</feature>
<keyword evidence="8" id="KW-1185">Reference proteome</keyword>
<proteinExistence type="predicted"/>
<dbReference type="PANTHER" id="PTHR23041:SF78">
    <property type="entry name" value="E3 UBIQUITIN-PROTEIN LIGASE RNF4"/>
    <property type="match status" value="1"/>
</dbReference>
<evidence type="ECO:0000256" key="4">
    <source>
        <dbReference type="PROSITE-ProRule" id="PRU00175"/>
    </source>
</evidence>
<dbReference type="Gene3D" id="3.30.40.10">
    <property type="entry name" value="Zinc/RING finger domain, C3HC4 (zinc finger)"/>
    <property type="match status" value="1"/>
</dbReference>
<feature type="compositionally biased region" description="Basic and acidic residues" evidence="5">
    <location>
        <begin position="332"/>
        <end position="343"/>
    </location>
</feature>
<feature type="compositionally biased region" description="Polar residues" evidence="5">
    <location>
        <begin position="316"/>
        <end position="331"/>
    </location>
</feature>
<protein>
    <submittedName>
        <fullName evidence="7">Peroxisome biogenesis factor 10</fullName>
    </submittedName>
</protein>
<feature type="domain" description="RING-type" evidence="6">
    <location>
        <begin position="63"/>
        <end position="101"/>
    </location>
</feature>
<dbReference type="InterPro" id="IPR017907">
    <property type="entry name" value="Znf_RING_CS"/>
</dbReference>
<feature type="region of interest" description="Disordered" evidence="5">
    <location>
        <begin position="237"/>
        <end position="257"/>
    </location>
</feature>
<dbReference type="AlphaFoldDB" id="A0A9W8E7Y3"/>
<dbReference type="PROSITE" id="PS00518">
    <property type="entry name" value="ZF_RING_1"/>
    <property type="match status" value="1"/>
</dbReference>
<dbReference type="PROSITE" id="PS50089">
    <property type="entry name" value="ZF_RING_2"/>
    <property type="match status" value="1"/>
</dbReference>
<gene>
    <name evidence="7" type="primary">PEX10_2</name>
    <name evidence="7" type="ORF">H4R34_003727</name>
</gene>
<dbReference type="InterPro" id="IPR001841">
    <property type="entry name" value="Znf_RING"/>
</dbReference>
<evidence type="ECO:0000313" key="8">
    <source>
        <dbReference type="Proteomes" id="UP001151582"/>
    </source>
</evidence>
<dbReference type="InterPro" id="IPR013083">
    <property type="entry name" value="Znf_RING/FYVE/PHD"/>
</dbReference>
<reference evidence="7" key="1">
    <citation type="submission" date="2022-07" db="EMBL/GenBank/DDBJ databases">
        <title>Phylogenomic reconstructions and comparative analyses of Kickxellomycotina fungi.</title>
        <authorList>
            <person name="Reynolds N.K."/>
            <person name="Stajich J.E."/>
            <person name="Barry K."/>
            <person name="Grigoriev I.V."/>
            <person name="Crous P."/>
            <person name="Smith M.E."/>
        </authorList>
    </citation>
    <scope>NUCLEOTIDE SEQUENCE</scope>
    <source>
        <strain evidence="7">RSA 567</strain>
    </source>
</reference>
<evidence type="ECO:0000256" key="1">
    <source>
        <dbReference type="ARBA" id="ARBA00022723"/>
    </source>
</evidence>
<dbReference type="InterPro" id="IPR047134">
    <property type="entry name" value="RNF4"/>
</dbReference>
<dbReference type="SMART" id="SM00184">
    <property type="entry name" value="RING"/>
    <property type="match status" value="1"/>
</dbReference>
<evidence type="ECO:0000256" key="5">
    <source>
        <dbReference type="SAM" id="MobiDB-lite"/>
    </source>
</evidence>
<feature type="compositionally biased region" description="Polar residues" evidence="5">
    <location>
        <begin position="376"/>
        <end position="385"/>
    </location>
</feature>
<accession>A0A9W8E7Y3</accession>
<name>A0A9W8E7Y3_9FUNG</name>
<comment type="caution">
    <text evidence="7">The sequence shown here is derived from an EMBL/GenBank/DDBJ whole genome shotgun (WGS) entry which is preliminary data.</text>
</comment>